<feature type="chain" id="PRO_5041325266" description="DUF8094 domain-containing protein" evidence="1">
    <location>
        <begin position="27"/>
        <end position="334"/>
    </location>
</feature>
<feature type="domain" description="DUF8094" evidence="2">
    <location>
        <begin position="44"/>
        <end position="324"/>
    </location>
</feature>
<dbReference type="PROSITE" id="PS51257">
    <property type="entry name" value="PROKAR_LIPOPROTEIN"/>
    <property type="match status" value="1"/>
</dbReference>
<comment type="caution">
    <text evidence="3">The sequence shown here is derived from an EMBL/GenBank/DDBJ whole genome shotgun (WGS) entry which is preliminary data.</text>
</comment>
<dbReference type="Proteomes" id="UP001157161">
    <property type="component" value="Unassembled WGS sequence"/>
</dbReference>
<evidence type="ECO:0000259" key="2">
    <source>
        <dbReference type="Pfam" id="PF26366"/>
    </source>
</evidence>
<protein>
    <recommendedName>
        <fullName evidence="2">DUF8094 domain-containing protein</fullName>
    </recommendedName>
</protein>
<dbReference type="AlphaFoldDB" id="A0AA37USS3"/>
<keyword evidence="4" id="KW-1185">Reference proteome</keyword>
<proteinExistence type="predicted"/>
<reference evidence="3" key="2">
    <citation type="submission" date="2023-02" db="EMBL/GenBank/DDBJ databases">
        <authorList>
            <person name="Sun Q."/>
            <person name="Mori K."/>
        </authorList>
    </citation>
    <scope>NUCLEOTIDE SEQUENCE</scope>
    <source>
        <strain evidence="3">NBRC 112290</strain>
    </source>
</reference>
<evidence type="ECO:0000256" key="1">
    <source>
        <dbReference type="SAM" id="SignalP"/>
    </source>
</evidence>
<dbReference type="Pfam" id="PF26366">
    <property type="entry name" value="DUF8094"/>
    <property type="match status" value="1"/>
</dbReference>
<accession>A0AA37USS3</accession>
<sequence>MSEIRRRRLALGGALLAAATALTACAPEPAPEMTTPPPPEFAPPAVTEERAQEILAQVEEQIAAADTSGDVEQMRGRVTSPAIDFRQTQYALQTATGGAQTPVPLATDSDIFVVTATDTWPRSILAVSDVVEGSPVRLYLGLVQDAPRDPYRLVAWSRLLPGVQTPTFATAEIGSAPIADDQSELRVTPTDALAQLADVIANPGSEFAAGFGEDPFRLAINAEADGLRQAIGELGEVGSEAVAGEPVFAIATADGGALVMGVVEQAYTLRKTVPDATVTLSPEWSAFVGDEPLDAAARATYRQMVTLSIPPADADTPIQVLGAERVLASVERVE</sequence>
<feature type="signal peptide" evidence="1">
    <location>
        <begin position="1"/>
        <end position="26"/>
    </location>
</feature>
<reference evidence="3" key="1">
    <citation type="journal article" date="2014" name="Int. J. Syst. Evol. Microbiol.">
        <title>Complete genome sequence of Corynebacterium casei LMG S-19264T (=DSM 44701T), isolated from a smear-ripened cheese.</title>
        <authorList>
            <consortium name="US DOE Joint Genome Institute (JGI-PGF)"/>
            <person name="Walter F."/>
            <person name="Albersmeier A."/>
            <person name="Kalinowski J."/>
            <person name="Ruckert C."/>
        </authorList>
    </citation>
    <scope>NUCLEOTIDE SEQUENCE</scope>
    <source>
        <strain evidence="3">NBRC 112290</strain>
    </source>
</reference>
<evidence type="ECO:0000313" key="4">
    <source>
        <dbReference type="Proteomes" id="UP001157161"/>
    </source>
</evidence>
<organism evidence="3 4">
    <name type="scientific">Litorihabitans aurantiacus</name>
    <dbReference type="NCBI Taxonomy" id="1930061"/>
    <lineage>
        <taxon>Bacteria</taxon>
        <taxon>Bacillati</taxon>
        <taxon>Actinomycetota</taxon>
        <taxon>Actinomycetes</taxon>
        <taxon>Micrococcales</taxon>
        <taxon>Beutenbergiaceae</taxon>
        <taxon>Litorihabitans</taxon>
    </lineage>
</organism>
<name>A0AA37USS3_9MICO</name>
<dbReference type="RefSeq" id="WP_284249425.1">
    <property type="nucleotide sequence ID" value="NZ_BSUM01000001.1"/>
</dbReference>
<gene>
    <name evidence="3" type="ORF">GCM10025875_07020</name>
</gene>
<keyword evidence="1" id="KW-0732">Signal</keyword>
<dbReference type="EMBL" id="BSUM01000001">
    <property type="protein sequence ID" value="GMA30710.1"/>
    <property type="molecule type" value="Genomic_DNA"/>
</dbReference>
<dbReference type="InterPro" id="IPR058407">
    <property type="entry name" value="DUF8094"/>
</dbReference>
<evidence type="ECO:0000313" key="3">
    <source>
        <dbReference type="EMBL" id="GMA30710.1"/>
    </source>
</evidence>